<comment type="caution">
    <text evidence="11">The sequence shown here is derived from an EMBL/GenBank/DDBJ whole genome shotgun (WGS) entry which is preliminary data.</text>
</comment>
<evidence type="ECO:0000256" key="10">
    <source>
        <dbReference type="SAM" id="Phobius"/>
    </source>
</evidence>
<evidence type="ECO:0000256" key="7">
    <source>
        <dbReference type="ARBA" id="ARBA00023033"/>
    </source>
</evidence>
<dbReference type="GO" id="GO:0004497">
    <property type="term" value="F:monooxygenase activity"/>
    <property type="evidence" value="ECO:0007669"/>
    <property type="project" value="UniProtKB-KW"/>
</dbReference>
<protein>
    <submittedName>
        <fullName evidence="11">Cytochrome P450</fullName>
    </submittedName>
</protein>
<reference evidence="11" key="1">
    <citation type="journal article" date="2023" name="Mol. Phylogenet. Evol.">
        <title>Genome-scale phylogeny and comparative genomics of the fungal order Sordariales.</title>
        <authorList>
            <person name="Hensen N."/>
            <person name="Bonometti L."/>
            <person name="Westerberg I."/>
            <person name="Brannstrom I.O."/>
            <person name="Guillou S."/>
            <person name="Cros-Aarteil S."/>
            <person name="Calhoun S."/>
            <person name="Haridas S."/>
            <person name="Kuo A."/>
            <person name="Mondo S."/>
            <person name="Pangilinan J."/>
            <person name="Riley R."/>
            <person name="LaButti K."/>
            <person name="Andreopoulos B."/>
            <person name="Lipzen A."/>
            <person name="Chen C."/>
            <person name="Yan M."/>
            <person name="Daum C."/>
            <person name="Ng V."/>
            <person name="Clum A."/>
            <person name="Steindorff A."/>
            <person name="Ohm R.A."/>
            <person name="Martin F."/>
            <person name="Silar P."/>
            <person name="Natvig D.O."/>
            <person name="Lalanne C."/>
            <person name="Gautier V."/>
            <person name="Ament-Velasquez S.L."/>
            <person name="Kruys A."/>
            <person name="Hutchinson M.I."/>
            <person name="Powell A.J."/>
            <person name="Barry K."/>
            <person name="Miller A.N."/>
            <person name="Grigoriev I.V."/>
            <person name="Debuchy R."/>
            <person name="Gladieux P."/>
            <person name="Hiltunen Thoren M."/>
            <person name="Johannesson H."/>
        </authorList>
    </citation>
    <scope>NUCLEOTIDE SEQUENCE</scope>
    <source>
        <strain evidence="11">PSN293</strain>
    </source>
</reference>
<keyword evidence="4 8" id="KW-0479">Metal-binding</keyword>
<name>A0AAN7B4I5_9PEZI</name>
<dbReference type="PRINTS" id="PR00465">
    <property type="entry name" value="EP450IV"/>
</dbReference>
<evidence type="ECO:0000256" key="2">
    <source>
        <dbReference type="ARBA" id="ARBA00010617"/>
    </source>
</evidence>
<evidence type="ECO:0000256" key="5">
    <source>
        <dbReference type="ARBA" id="ARBA00023002"/>
    </source>
</evidence>
<evidence type="ECO:0000256" key="8">
    <source>
        <dbReference type="PIRSR" id="PIRSR602403-1"/>
    </source>
</evidence>
<sequence length="555" mass="62097">MELPIDSDILLRPVILALVAFLISYIAFYISKPSPVSQLSKAYKLPIVGAREGDWFPYTQARWRNFFNFQSALLEAERLSRTADPNNPHQAVLLPVLGTPNLVQLPQLEIQFVAEQPQSNLSAHDHATGRLQIENTLSDPRLLRNPVHNRIISTSLGGQTGNLVPDLVEETASVFQDQWGTSNDFNEVNALNTLRQVVARTTYRVFLSAPLCRDHRIQEAAMAVFDGLGLIAEFLNLLWDPIVPLLAPLITIPVKRKFRHFQNLLAPEVMRRLEEYDARHQTTNLKKKDTEPEQNDFLQWNLNHAKASGDPYMYSPSTLAGRILIVAFAGVHTTTFAITHAVLDIAYSQTPIRSQIISELREEITTCLNTHSSDGATFTKQALTSMLKLDSLLRESTRLNSLITIGLARKCTAPNGLTTPYSKITVPKGATVTVPAYTAFRSPELYDNPDEFQPFRFAVAPCQQRGGGGDEKERPPGSKAFASTGPDYLAFGYGKTACPGRFFVANELKLVLAYMLMNYDIEPAVEGMERPKNRWYGINMIPDLSATVRIRRRSE</sequence>
<keyword evidence="10" id="KW-0812">Transmembrane</keyword>
<evidence type="ECO:0000256" key="1">
    <source>
        <dbReference type="ARBA" id="ARBA00001971"/>
    </source>
</evidence>
<comment type="cofactor">
    <cofactor evidence="1 8">
        <name>heme</name>
        <dbReference type="ChEBI" id="CHEBI:30413"/>
    </cofactor>
</comment>
<accession>A0AAN7B4I5</accession>
<keyword evidence="10" id="KW-1133">Transmembrane helix</keyword>
<organism evidence="11 12">
    <name type="scientific">Rhypophila decipiens</name>
    <dbReference type="NCBI Taxonomy" id="261697"/>
    <lineage>
        <taxon>Eukaryota</taxon>
        <taxon>Fungi</taxon>
        <taxon>Dikarya</taxon>
        <taxon>Ascomycota</taxon>
        <taxon>Pezizomycotina</taxon>
        <taxon>Sordariomycetes</taxon>
        <taxon>Sordariomycetidae</taxon>
        <taxon>Sordariales</taxon>
        <taxon>Naviculisporaceae</taxon>
        <taxon>Rhypophila</taxon>
    </lineage>
</organism>
<evidence type="ECO:0000256" key="4">
    <source>
        <dbReference type="ARBA" id="ARBA00022723"/>
    </source>
</evidence>
<dbReference type="Gene3D" id="1.10.630.10">
    <property type="entry name" value="Cytochrome P450"/>
    <property type="match status" value="1"/>
</dbReference>
<evidence type="ECO:0000313" key="12">
    <source>
        <dbReference type="Proteomes" id="UP001301769"/>
    </source>
</evidence>
<dbReference type="InterPro" id="IPR036396">
    <property type="entry name" value="Cyt_P450_sf"/>
</dbReference>
<proteinExistence type="inferred from homology"/>
<evidence type="ECO:0000256" key="9">
    <source>
        <dbReference type="RuleBase" id="RU000461"/>
    </source>
</evidence>
<dbReference type="SUPFAM" id="SSF48264">
    <property type="entry name" value="Cytochrome P450"/>
    <property type="match status" value="1"/>
</dbReference>
<gene>
    <name evidence="11" type="ORF">QBC37DRAFT_326622</name>
</gene>
<dbReference type="InterPro" id="IPR017972">
    <property type="entry name" value="Cyt_P450_CS"/>
</dbReference>
<dbReference type="GO" id="GO:0005506">
    <property type="term" value="F:iron ion binding"/>
    <property type="evidence" value="ECO:0007669"/>
    <property type="project" value="InterPro"/>
</dbReference>
<keyword evidence="5 9" id="KW-0560">Oxidoreductase</keyword>
<dbReference type="InterPro" id="IPR001128">
    <property type="entry name" value="Cyt_P450"/>
</dbReference>
<evidence type="ECO:0000256" key="6">
    <source>
        <dbReference type="ARBA" id="ARBA00023004"/>
    </source>
</evidence>
<dbReference type="InterPro" id="IPR002403">
    <property type="entry name" value="Cyt_P450_E_grp-IV"/>
</dbReference>
<dbReference type="Proteomes" id="UP001301769">
    <property type="component" value="Unassembled WGS sequence"/>
</dbReference>
<dbReference type="GO" id="GO:0020037">
    <property type="term" value="F:heme binding"/>
    <property type="evidence" value="ECO:0007669"/>
    <property type="project" value="InterPro"/>
</dbReference>
<dbReference type="EMBL" id="MU858268">
    <property type="protein sequence ID" value="KAK4207895.1"/>
    <property type="molecule type" value="Genomic_DNA"/>
</dbReference>
<reference evidence="11" key="2">
    <citation type="submission" date="2023-05" db="EMBL/GenBank/DDBJ databases">
        <authorList>
            <consortium name="Lawrence Berkeley National Laboratory"/>
            <person name="Steindorff A."/>
            <person name="Hensen N."/>
            <person name="Bonometti L."/>
            <person name="Westerberg I."/>
            <person name="Brannstrom I.O."/>
            <person name="Guillou S."/>
            <person name="Cros-Aarteil S."/>
            <person name="Calhoun S."/>
            <person name="Haridas S."/>
            <person name="Kuo A."/>
            <person name="Mondo S."/>
            <person name="Pangilinan J."/>
            <person name="Riley R."/>
            <person name="Labutti K."/>
            <person name="Andreopoulos B."/>
            <person name="Lipzen A."/>
            <person name="Chen C."/>
            <person name="Yanf M."/>
            <person name="Daum C."/>
            <person name="Ng V."/>
            <person name="Clum A."/>
            <person name="Ohm R."/>
            <person name="Martin F."/>
            <person name="Silar P."/>
            <person name="Natvig D."/>
            <person name="Lalanne C."/>
            <person name="Gautier V."/>
            <person name="Ament-Velasquez S.L."/>
            <person name="Kruys A."/>
            <person name="Hutchinson M.I."/>
            <person name="Powell A.J."/>
            <person name="Barry K."/>
            <person name="Miller A.N."/>
            <person name="Grigoriev I.V."/>
            <person name="Debuchy R."/>
            <person name="Gladieux P."/>
            <person name="Thoren M.H."/>
            <person name="Johannesson H."/>
        </authorList>
    </citation>
    <scope>NUCLEOTIDE SEQUENCE</scope>
    <source>
        <strain evidence="11">PSN293</strain>
    </source>
</reference>
<keyword evidence="3 8" id="KW-0349">Heme</keyword>
<comment type="similarity">
    <text evidence="2 9">Belongs to the cytochrome P450 family.</text>
</comment>
<dbReference type="PROSITE" id="PS00086">
    <property type="entry name" value="CYTOCHROME_P450"/>
    <property type="match status" value="1"/>
</dbReference>
<dbReference type="CDD" id="cd11041">
    <property type="entry name" value="CYP503A1-like"/>
    <property type="match status" value="1"/>
</dbReference>
<dbReference type="Pfam" id="PF00067">
    <property type="entry name" value="p450"/>
    <property type="match status" value="1"/>
</dbReference>
<evidence type="ECO:0000256" key="3">
    <source>
        <dbReference type="ARBA" id="ARBA00022617"/>
    </source>
</evidence>
<evidence type="ECO:0000313" key="11">
    <source>
        <dbReference type="EMBL" id="KAK4207895.1"/>
    </source>
</evidence>
<dbReference type="PANTHER" id="PTHR46206:SF1">
    <property type="entry name" value="P450, PUTATIVE (EUROFUNG)-RELATED"/>
    <property type="match status" value="1"/>
</dbReference>
<keyword evidence="6 8" id="KW-0408">Iron</keyword>
<feature type="transmembrane region" description="Helical" evidence="10">
    <location>
        <begin position="9"/>
        <end position="30"/>
    </location>
</feature>
<keyword evidence="10" id="KW-0472">Membrane</keyword>
<feature type="binding site" description="axial binding residue" evidence="8">
    <location>
        <position position="498"/>
    </location>
    <ligand>
        <name>heme</name>
        <dbReference type="ChEBI" id="CHEBI:30413"/>
    </ligand>
    <ligandPart>
        <name>Fe</name>
        <dbReference type="ChEBI" id="CHEBI:18248"/>
    </ligandPart>
</feature>
<dbReference type="GO" id="GO:0016705">
    <property type="term" value="F:oxidoreductase activity, acting on paired donors, with incorporation or reduction of molecular oxygen"/>
    <property type="evidence" value="ECO:0007669"/>
    <property type="project" value="InterPro"/>
</dbReference>
<keyword evidence="7 9" id="KW-0503">Monooxygenase</keyword>
<keyword evidence="12" id="KW-1185">Reference proteome</keyword>
<dbReference type="PANTHER" id="PTHR46206">
    <property type="entry name" value="CYTOCHROME P450"/>
    <property type="match status" value="1"/>
</dbReference>
<dbReference type="AlphaFoldDB" id="A0AAN7B4I5"/>